<evidence type="ECO:0000313" key="13">
    <source>
        <dbReference type="Proteomes" id="UP000030746"/>
    </source>
</evidence>
<dbReference type="PANTHER" id="PTHR45695">
    <property type="entry name" value="LEUCOKININ RECEPTOR-RELATED"/>
    <property type="match status" value="1"/>
</dbReference>
<keyword evidence="3 9" id="KW-0812">Transmembrane</keyword>
<evidence type="ECO:0000256" key="8">
    <source>
        <dbReference type="ARBA" id="ARBA00023224"/>
    </source>
</evidence>
<dbReference type="PANTHER" id="PTHR45695:SF15">
    <property type="entry name" value="OPSIN RH2"/>
    <property type="match status" value="1"/>
</dbReference>
<dbReference type="PRINTS" id="PR00237">
    <property type="entry name" value="GPCRRHODOPSN"/>
</dbReference>
<dbReference type="GO" id="GO:0004983">
    <property type="term" value="F:neuropeptide Y receptor activity"/>
    <property type="evidence" value="ECO:0007669"/>
    <property type="project" value="InterPro"/>
</dbReference>
<dbReference type="OMA" id="CCIAVER"/>
<feature type="transmembrane region" description="Helical" evidence="10">
    <location>
        <begin position="271"/>
        <end position="290"/>
    </location>
</feature>
<dbReference type="InterPro" id="IPR017452">
    <property type="entry name" value="GPCR_Rhodpsn_7TM"/>
</dbReference>
<evidence type="ECO:0000313" key="12">
    <source>
        <dbReference type="EMBL" id="ESO88161.1"/>
    </source>
</evidence>
<gene>
    <name evidence="12" type="ORF">LOTGIDRAFT_126576</name>
</gene>
<evidence type="ECO:0000256" key="7">
    <source>
        <dbReference type="ARBA" id="ARBA00023170"/>
    </source>
</evidence>
<keyword evidence="5 9" id="KW-0297">G-protein coupled receptor</keyword>
<organism evidence="12 13">
    <name type="scientific">Lottia gigantea</name>
    <name type="common">Giant owl limpet</name>
    <dbReference type="NCBI Taxonomy" id="225164"/>
    <lineage>
        <taxon>Eukaryota</taxon>
        <taxon>Metazoa</taxon>
        <taxon>Spiralia</taxon>
        <taxon>Lophotrochozoa</taxon>
        <taxon>Mollusca</taxon>
        <taxon>Gastropoda</taxon>
        <taxon>Patellogastropoda</taxon>
        <taxon>Lottioidea</taxon>
        <taxon>Lottiidae</taxon>
        <taxon>Lottia</taxon>
    </lineage>
</organism>
<feature type="transmembrane region" description="Helical" evidence="10">
    <location>
        <begin position="153"/>
        <end position="177"/>
    </location>
</feature>
<dbReference type="HOGENOM" id="CLU_009579_6_3_1"/>
<dbReference type="Pfam" id="PF00001">
    <property type="entry name" value="7tm_1"/>
    <property type="match status" value="1"/>
</dbReference>
<dbReference type="PROSITE" id="PS50262">
    <property type="entry name" value="G_PROTEIN_RECEP_F1_2"/>
    <property type="match status" value="1"/>
</dbReference>
<feature type="transmembrane region" description="Helical" evidence="10">
    <location>
        <begin position="109"/>
        <end position="132"/>
    </location>
</feature>
<evidence type="ECO:0000256" key="1">
    <source>
        <dbReference type="ARBA" id="ARBA00004141"/>
    </source>
</evidence>
<feature type="transmembrane region" description="Helical" evidence="10">
    <location>
        <begin position="202"/>
        <end position="226"/>
    </location>
</feature>
<dbReference type="CTD" id="20232610"/>
<name>V4A4H4_LOTGI</name>
<evidence type="ECO:0000259" key="11">
    <source>
        <dbReference type="PROSITE" id="PS50262"/>
    </source>
</evidence>
<evidence type="ECO:0000256" key="10">
    <source>
        <dbReference type="SAM" id="Phobius"/>
    </source>
</evidence>
<dbReference type="RefSeq" id="XP_009061187.1">
    <property type="nucleotide sequence ID" value="XM_009062939.1"/>
</dbReference>
<dbReference type="Proteomes" id="UP000030746">
    <property type="component" value="Unassembled WGS sequence"/>
</dbReference>
<protein>
    <recommendedName>
        <fullName evidence="11">G-protein coupled receptors family 1 profile domain-containing protein</fullName>
    </recommendedName>
</protein>
<dbReference type="AlphaFoldDB" id="V4A4H4"/>
<dbReference type="GeneID" id="20232610"/>
<dbReference type="OrthoDB" id="5987936at2759"/>
<evidence type="ECO:0000256" key="2">
    <source>
        <dbReference type="ARBA" id="ARBA00010663"/>
    </source>
</evidence>
<evidence type="ECO:0000256" key="9">
    <source>
        <dbReference type="RuleBase" id="RU000688"/>
    </source>
</evidence>
<dbReference type="Gene3D" id="1.20.1070.10">
    <property type="entry name" value="Rhodopsin 7-helix transmembrane proteins"/>
    <property type="match status" value="1"/>
</dbReference>
<keyword evidence="8 9" id="KW-0807">Transducer</keyword>
<evidence type="ECO:0000256" key="4">
    <source>
        <dbReference type="ARBA" id="ARBA00022989"/>
    </source>
</evidence>
<evidence type="ECO:0000256" key="3">
    <source>
        <dbReference type="ARBA" id="ARBA00022692"/>
    </source>
</evidence>
<dbReference type="InterPro" id="IPR000611">
    <property type="entry name" value="NPY_rcpt"/>
</dbReference>
<feature type="transmembrane region" description="Helical" evidence="10">
    <location>
        <begin position="76"/>
        <end position="97"/>
    </location>
</feature>
<accession>V4A4H4</accession>
<keyword evidence="4 10" id="KW-1133">Transmembrane helix</keyword>
<evidence type="ECO:0000256" key="6">
    <source>
        <dbReference type="ARBA" id="ARBA00023136"/>
    </source>
</evidence>
<dbReference type="SUPFAM" id="SSF81321">
    <property type="entry name" value="Family A G protein-coupled receptor-like"/>
    <property type="match status" value="1"/>
</dbReference>
<sequence>MTGHSNNTTCWTLLEEYCGPREGFIDQIHEYMFPSIEEWVIIILHTLAFIVGSIGNFLVCFVVWRSKHMQTVTNLFIVNLAVADFLVVVICLPPTVLQEITETWFFGELMCKIAIFLQTMSVCCSVLTLCAISVERYYAICDPLKARISFRKVIVTIIAIWIASALVSLPNILYMYLATSYPDIPEYLTYCQMAWSNETDMIYKSFLVIGLYLLPILVIGIFYSIISRHLWRSGPYPVLNFSLSWKTSSFCKTHPNHAETQLISRRKVAKMLIAIVILFVVCYLPVHTLFLLRSTGLLHQLDMNSPIIPLLYLVAHWLCYFNSAINPVIYNFMSSK</sequence>
<proteinExistence type="inferred from homology"/>
<feature type="transmembrane region" description="Helical" evidence="10">
    <location>
        <begin position="39"/>
        <end position="64"/>
    </location>
</feature>
<keyword evidence="7 9" id="KW-0675">Receptor</keyword>
<dbReference type="EMBL" id="KB202752">
    <property type="protein sequence ID" value="ESO88161.1"/>
    <property type="molecule type" value="Genomic_DNA"/>
</dbReference>
<dbReference type="GO" id="GO:0005886">
    <property type="term" value="C:plasma membrane"/>
    <property type="evidence" value="ECO:0007669"/>
    <property type="project" value="TreeGrafter"/>
</dbReference>
<comment type="similarity">
    <text evidence="2 9">Belongs to the G-protein coupled receptor 1 family.</text>
</comment>
<dbReference type="InterPro" id="IPR000276">
    <property type="entry name" value="GPCR_Rhodpsn"/>
</dbReference>
<feature type="domain" description="G-protein coupled receptors family 1 profile" evidence="11">
    <location>
        <begin position="55"/>
        <end position="330"/>
    </location>
</feature>
<keyword evidence="6 10" id="KW-0472">Membrane</keyword>
<evidence type="ECO:0000256" key="5">
    <source>
        <dbReference type="ARBA" id="ARBA00023040"/>
    </source>
</evidence>
<dbReference type="KEGG" id="lgi:LOTGIDRAFT_126576"/>
<reference evidence="12 13" key="1">
    <citation type="journal article" date="2013" name="Nature">
        <title>Insights into bilaterian evolution from three spiralian genomes.</title>
        <authorList>
            <person name="Simakov O."/>
            <person name="Marletaz F."/>
            <person name="Cho S.J."/>
            <person name="Edsinger-Gonzales E."/>
            <person name="Havlak P."/>
            <person name="Hellsten U."/>
            <person name="Kuo D.H."/>
            <person name="Larsson T."/>
            <person name="Lv J."/>
            <person name="Arendt D."/>
            <person name="Savage R."/>
            <person name="Osoegawa K."/>
            <person name="de Jong P."/>
            <person name="Grimwood J."/>
            <person name="Chapman J.A."/>
            <person name="Shapiro H."/>
            <person name="Aerts A."/>
            <person name="Otillar R.P."/>
            <person name="Terry A.Y."/>
            <person name="Boore J.L."/>
            <person name="Grigoriev I.V."/>
            <person name="Lindberg D.R."/>
            <person name="Seaver E.C."/>
            <person name="Weisblat D.A."/>
            <person name="Putnam N.H."/>
            <person name="Rokhsar D.S."/>
        </authorList>
    </citation>
    <scope>NUCLEOTIDE SEQUENCE [LARGE SCALE GENOMIC DNA]</scope>
</reference>
<comment type="subcellular location">
    <subcellularLocation>
        <location evidence="1">Membrane</location>
        <topology evidence="1">Multi-pass membrane protein</topology>
    </subcellularLocation>
</comment>
<dbReference type="PRINTS" id="PR01012">
    <property type="entry name" value="NRPEPTIDEYR"/>
</dbReference>
<feature type="transmembrane region" description="Helical" evidence="10">
    <location>
        <begin position="310"/>
        <end position="333"/>
    </location>
</feature>
<keyword evidence="13" id="KW-1185">Reference proteome</keyword>
<dbReference type="PROSITE" id="PS00237">
    <property type="entry name" value="G_PROTEIN_RECEP_F1_1"/>
    <property type="match status" value="1"/>
</dbReference>